<dbReference type="InParanoid" id="A0A494G8U6"/>
<sequence>MAFREFESLLALHCSKGAAMLSKMLAYDFGEKIGHFPTLVDPNNNQFKVLVEKINGCMFLNT</sequence>
<protein>
    <submittedName>
        <fullName evidence="1">Uncharacterized protein</fullName>
    </submittedName>
</protein>
<evidence type="ECO:0000313" key="1">
    <source>
        <dbReference type="EnsemblPlants" id="Solyc00g016470.1.1"/>
    </source>
</evidence>
<accession>A0A494G8U6</accession>
<reference evidence="1" key="2">
    <citation type="submission" date="2019-04" db="UniProtKB">
        <authorList>
            <consortium name="EnsemblPlants"/>
        </authorList>
    </citation>
    <scope>IDENTIFICATION</scope>
    <source>
        <strain evidence="1">cv. Heinz 1706</strain>
    </source>
</reference>
<dbReference type="PaxDb" id="4081-Solyc00g016470.1.1"/>
<dbReference type="AlphaFoldDB" id="A0A494G8U6"/>
<organism evidence="1">
    <name type="scientific">Solanum lycopersicum</name>
    <name type="common">Tomato</name>
    <name type="synonym">Lycopersicon esculentum</name>
    <dbReference type="NCBI Taxonomy" id="4081"/>
    <lineage>
        <taxon>Eukaryota</taxon>
        <taxon>Viridiplantae</taxon>
        <taxon>Streptophyta</taxon>
        <taxon>Embryophyta</taxon>
        <taxon>Tracheophyta</taxon>
        <taxon>Spermatophyta</taxon>
        <taxon>Magnoliopsida</taxon>
        <taxon>eudicotyledons</taxon>
        <taxon>Gunneridae</taxon>
        <taxon>Pentapetalae</taxon>
        <taxon>asterids</taxon>
        <taxon>lamiids</taxon>
        <taxon>Solanales</taxon>
        <taxon>Solanaceae</taxon>
        <taxon>Solanoideae</taxon>
        <taxon>Solaneae</taxon>
        <taxon>Solanum</taxon>
        <taxon>Solanum subgen. Lycopersicon</taxon>
    </lineage>
</organism>
<evidence type="ECO:0000313" key="2">
    <source>
        <dbReference type="Proteomes" id="UP000004994"/>
    </source>
</evidence>
<dbReference type="OMA" id="INGCMFL"/>
<proteinExistence type="predicted"/>
<dbReference type="Proteomes" id="UP000004994">
    <property type="component" value="Unassembled WGS sequence"/>
</dbReference>
<dbReference type="Gramene" id="Solyc00g016470.1.1">
    <property type="protein sequence ID" value="Solyc00g016470.1.1"/>
    <property type="gene ID" value="Solyc00g016470.1"/>
</dbReference>
<keyword evidence="2" id="KW-1185">Reference proteome</keyword>
<reference evidence="1" key="1">
    <citation type="journal article" date="2012" name="Nature">
        <title>The tomato genome sequence provides insights into fleshy fruit evolution.</title>
        <authorList>
            <consortium name="Tomato Genome Consortium"/>
        </authorList>
    </citation>
    <scope>NUCLEOTIDE SEQUENCE [LARGE SCALE GENOMIC DNA]</scope>
    <source>
        <strain evidence="1">cv. Heinz 1706</strain>
    </source>
</reference>
<name>A0A494G8U6_SOLLC</name>
<dbReference type="EnsemblPlants" id="Solyc00g016470.1.1">
    <property type="protein sequence ID" value="Solyc00g016470.1.1"/>
    <property type="gene ID" value="Solyc00g016470.1"/>
</dbReference>